<accession>A0ABT4TZV3</accession>
<proteinExistence type="predicted"/>
<evidence type="ECO:0000313" key="2">
    <source>
        <dbReference type="Proteomes" id="UP001527866"/>
    </source>
</evidence>
<sequence>MPAEESQDCLYLVRDAFGEQYADAYLAAEPIRVTGSRLPDAVRDAPASMIAVVHAGQDGDLRDALDRLGFERGVPTVGVGLLPTRIVCGPAVIPGSTACHACHRRRIEQHRDPAHADDDPDGAARGLPEGFGRMHLAIAHGLLELAKAEMRAGPEGIGGTVRSHDLVSGGLSTAATVAVDRCARCGDRWSGLRDGAAAVSGLM</sequence>
<evidence type="ECO:0000313" key="1">
    <source>
        <dbReference type="EMBL" id="MDA2810220.1"/>
    </source>
</evidence>
<protein>
    <submittedName>
        <fullName evidence="1">Cyclodehydratase</fullName>
    </submittedName>
</protein>
<gene>
    <name evidence="1" type="ORF">O4J56_06175</name>
</gene>
<dbReference type="Proteomes" id="UP001527866">
    <property type="component" value="Unassembled WGS sequence"/>
</dbReference>
<name>A0ABT4TZV3_9ACTN</name>
<comment type="caution">
    <text evidence="1">The sequence shown here is derived from an EMBL/GenBank/DDBJ whole genome shotgun (WGS) entry which is preliminary data.</text>
</comment>
<dbReference type="Gene3D" id="3.40.50.720">
    <property type="entry name" value="NAD(P)-binding Rossmann-like Domain"/>
    <property type="match status" value="1"/>
</dbReference>
<dbReference type="RefSeq" id="WP_270684230.1">
    <property type="nucleotide sequence ID" value="NZ_JAQFWQ010000011.1"/>
</dbReference>
<keyword evidence="2" id="KW-1185">Reference proteome</keyword>
<reference evidence="1 2" key="1">
    <citation type="submission" date="2023-01" db="EMBL/GenBank/DDBJ databases">
        <title>Draft genome sequence of Nocardiopsis sp. RSe5-2 isolated from halophytes.</title>
        <authorList>
            <person name="Duangmal K."/>
            <person name="Chantavorakit T."/>
        </authorList>
    </citation>
    <scope>NUCLEOTIDE SEQUENCE [LARGE SCALE GENOMIC DNA]</scope>
    <source>
        <strain evidence="1 2">RSe5-2</strain>
    </source>
</reference>
<dbReference type="EMBL" id="JAQFWQ010000011">
    <property type="protein sequence ID" value="MDA2810220.1"/>
    <property type="molecule type" value="Genomic_DNA"/>
</dbReference>
<organism evidence="1 2">
    <name type="scientific">Nocardiopsis endophytica</name>
    <dbReference type="NCBI Taxonomy" id="3018445"/>
    <lineage>
        <taxon>Bacteria</taxon>
        <taxon>Bacillati</taxon>
        <taxon>Actinomycetota</taxon>
        <taxon>Actinomycetes</taxon>
        <taxon>Streptosporangiales</taxon>
        <taxon>Nocardiopsidaceae</taxon>
        <taxon>Nocardiopsis</taxon>
    </lineage>
</organism>